<evidence type="ECO:0000313" key="3">
    <source>
        <dbReference type="EMBL" id="GIH23038.1"/>
    </source>
</evidence>
<organism evidence="3 4">
    <name type="scientific">Acrocarpospora phusangensis</name>
    <dbReference type="NCBI Taxonomy" id="1070424"/>
    <lineage>
        <taxon>Bacteria</taxon>
        <taxon>Bacillati</taxon>
        <taxon>Actinomycetota</taxon>
        <taxon>Actinomycetes</taxon>
        <taxon>Streptosporangiales</taxon>
        <taxon>Streptosporangiaceae</taxon>
        <taxon>Acrocarpospora</taxon>
    </lineage>
</organism>
<evidence type="ECO:0000256" key="1">
    <source>
        <dbReference type="SAM" id="SignalP"/>
    </source>
</evidence>
<sequence>MRPRLTAALLAAVLMASASAPVDDLLARARVTAREHPGIWTGATTVRDGGSLLLIAPSASVAAIVPGTATTASDQEGGAEAGTGDDLAVAFAREVEAARRHVNRVWPIAGVVVLVPGSTEEAAVLAMPAGVHGMAALADVDHVIVEPAGFARLSEVGRRVVLAHELTHVATGAAVSPDMPMWLVEGFADYVGYLGSGLTDRRVAAELAAEVRAGVLPRELPGRAAFKAGAARLAHAYEEAWLACRYVAERYGQERLIALYREARDGDPEEAMAHVLGLSTAEFTEAWRDYMRRRLVGPV</sequence>
<gene>
    <name evidence="3" type="ORF">Aph01nite_13480</name>
</gene>
<accession>A0A919Q8X7</accession>
<comment type="caution">
    <text evidence="3">The sequence shown here is derived from an EMBL/GenBank/DDBJ whole genome shotgun (WGS) entry which is preliminary data.</text>
</comment>
<dbReference type="RefSeq" id="WP_204039870.1">
    <property type="nucleotide sequence ID" value="NZ_BOOA01000008.1"/>
</dbReference>
<protein>
    <recommendedName>
        <fullName evidence="2">Peptidase MA-like domain-containing protein</fullName>
    </recommendedName>
</protein>
<dbReference type="EMBL" id="BOOA01000008">
    <property type="protein sequence ID" value="GIH23038.1"/>
    <property type="molecule type" value="Genomic_DNA"/>
</dbReference>
<reference evidence="3" key="1">
    <citation type="submission" date="2021-01" db="EMBL/GenBank/DDBJ databases">
        <title>Whole genome shotgun sequence of Acrocarpospora phusangensis NBRC 108782.</title>
        <authorList>
            <person name="Komaki H."/>
            <person name="Tamura T."/>
        </authorList>
    </citation>
    <scope>NUCLEOTIDE SEQUENCE</scope>
    <source>
        <strain evidence="3">NBRC 108782</strain>
    </source>
</reference>
<dbReference type="SUPFAM" id="SSF55486">
    <property type="entry name" value="Metalloproteases ('zincins'), catalytic domain"/>
    <property type="match status" value="1"/>
</dbReference>
<keyword evidence="4" id="KW-1185">Reference proteome</keyword>
<dbReference type="InterPro" id="IPR039568">
    <property type="entry name" value="Peptidase_MA-like_dom"/>
</dbReference>
<name>A0A919Q8X7_9ACTN</name>
<feature type="signal peptide" evidence="1">
    <location>
        <begin position="1"/>
        <end position="20"/>
    </location>
</feature>
<evidence type="ECO:0000313" key="4">
    <source>
        <dbReference type="Proteomes" id="UP000640052"/>
    </source>
</evidence>
<dbReference type="Pfam" id="PF13485">
    <property type="entry name" value="Peptidase_MA_2"/>
    <property type="match status" value="1"/>
</dbReference>
<dbReference type="AlphaFoldDB" id="A0A919Q8X7"/>
<evidence type="ECO:0000259" key="2">
    <source>
        <dbReference type="Pfam" id="PF13485"/>
    </source>
</evidence>
<proteinExistence type="predicted"/>
<keyword evidence="1" id="KW-0732">Signal</keyword>
<feature type="chain" id="PRO_5039445508" description="Peptidase MA-like domain-containing protein" evidence="1">
    <location>
        <begin position="21"/>
        <end position="299"/>
    </location>
</feature>
<feature type="domain" description="Peptidase MA-like" evidence="2">
    <location>
        <begin position="135"/>
        <end position="291"/>
    </location>
</feature>
<dbReference type="Proteomes" id="UP000640052">
    <property type="component" value="Unassembled WGS sequence"/>
</dbReference>